<dbReference type="PANTHER" id="PTHR48079:SF6">
    <property type="entry name" value="NAD(P)-BINDING DOMAIN-CONTAINING PROTEIN-RELATED"/>
    <property type="match status" value="1"/>
</dbReference>
<organism evidence="2 3">
    <name type="scientific">Qipengyuania polymorpha</name>
    <dbReference type="NCBI Taxonomy" id="2867234"/>
    <lineage>
        <taxon>Bacteria</taxon>
        <taxon>Pseudomonadati</taxon>
        <taxon>Pseudomonadota</taxon>
        <taxon>Alphaproteobacteria</taxon>
        <taxon>Sphingomonadales</taxon>
        <taxon>Erythrobacteraceae</taxon>
        <taxon>Qipengyuania</taxon>
    </lineage>
</organism>
<gene>
    <name evidence="2" type="ORF">K3152_00080</name>
</gene>
<dbReference type="InterPro" id="IPR001509">
    <property type="entry name" value="Epimerase_deHydtase"/>
</dbReference>
<reference evidence="2 3" key="1">
    <citation type="submission" date="2021-08" db="EMBL/GenBank/DDBJ databases">
        <title>Comparative Genomics Analysis of the Genus Qipengyuania Reveals Extensive Genetic Diversity and Metabolic Versatility, Including the Description of Fifteen Novel Species.</title>
        <authorList>
            <person name="Liu Y."/>
        </authorList>
    </citation>
    <scope>NUCLEOTIDE SEQUENCE [LARGE SCALE GENOMIC DNA]</scope>
    <source>
        <strain evidence="2 3">1NDH17</strain>
    </source>
</reference>
<dbReference type="PANTHER" id="PTHR48079">
    <property type="entry name" value="PROTEIN YEEZ"/>
    <property type="match status" value="1"/>
</dbReference>
<protein>
    <submittedName>
        <fullName evidence="2">NAD(P)-dependent oxidoreductase</fullName>
    </submittedName>
</protein>
<comment type="caution">
    <text evidence="2">The sequence shown here is derived from an EMBL/GenBank/DDBJ whole genome shotgun (WGS) entry which is preliminary data.</text>
</comment>
<dbReference type="Gene3D" id="3.40.50.720">
    <property type="entry name" value="NAD(P)-binding Rossmann-like Domain"/>
    <property type="match status" value="1"/>
</dbReference>
<dbReference type="EMBL" id="JAIGNK010000001">
    <property type="protein sequence ID" value="MBX7456634.1"/>
    <property type="molecule type" value="Genomic_DNA"/>
</dbReference>
<evidence type="ECO:0000313" key="3">
    <source>
        <dbReference type="Proteomes" id="UP000783253"/>
    </source>
</evidence>
<dbReference type="InterPro" id="IPR036291">
    <property type="entry name" value="NAD(P)-bd_dom_sf"/>
</dbReference>
<dbReference type="Pfam" id="PF01370">
    <property type="entry name" value="Epimerase"/>
    <property type="match status" value="1"/>
</dbReference>
<dbReference type="InterPro" id="IPR051783">
    <property type="entry name" value="NAD(P)-dependent_oxidoreduct"/>
</dbReference>
<proteinExistence type="predicted"/>
<sequence length="301" mass="32228">MIVALTGATGFVGQAVLDAAARSGIKVRALTRRPQSPRNGVTWIEGSLGDTGSLLKLCEGAHSVIHVAGLTNTPDPAEFVEANVTGTRKVLHAAKRSDVARFVFTSSLSAREPSLSRYGASKANAEVHVEASGLDHTIVRPPAVYGPRDKDMFELFRAAKYGIVPVPPKGYTSIIHVDDLAECLLALAPAGTASGALLEPDDGREGGYEHGQMAKLIGKAMGKNVLAPHLPASVLGLGAKIDRLMRGDQAKLTADRVGYMVHPDWVCSPERAVPQDIWQPRIPGPQGFEQTARWYEREGWL</sequence>
<evidence type="ECO:0000259" key="1">
    <source>
        <dbReference type="Pfam" id="PF01370"/>
    </source>
</evidence>
<evidence type="ECO:0000313" key="2">
    <source>
        <dbReference type="EMBL" id="MBX7456634.1"/>
    </source>
</evidence>
<dbReference type="SUPFAM" id="SSF51735">
    <property type="entry name" value="NAD(P)-binding Rossmann-fold domains"/>
    <property type="match status" value="1"/>
</dbReference>
<keyword evidence="3" id="KW-1185">Reference proteome</keyword>
<name>A0ABS7ITI2_9SPHN</name>
<feature type="domain" description="NAD-dependent epimerase/dehydratase" evidence="1">
    <location>
        <begin position="4"/>
        <end position="190"/>
    </location>
</feature>
<dbReference type="RefSeq" id="WP_221572083.1">
    <property type="nucleotide sequence ID" value="NZ_JAIGNK010000001.1"/>
</dbReference>
<dbReference type="Proteomes" id="UP000783253">
    <property type="component" value="Unassembled WGS sequence"/>
</dbReference>
<accession>A0ABS7ITI2</accession>